<dbReference type="GO" id="GO:0000724">
    <property type="term" value="P:double-strand break repair via homologous recombination"/>
    <property type="evidence" value="ECO:0007669"/>
    <property type="project" value="InterPro"/>
</dbReference>
<keyword evidence="5" id="KW-0479">Metal-binding</keyword>
<keyword evidence="9" id="KW-0539">Nucleus</keyword>
<dbReference type="PANTHER" id="PTHR21330">
    <property type="entry name" value="E3 SUMO-PROTEIN LIGASE NSE2"/>
    <property type="match status" value="1"/>
</dbReference>
<dbReference type="PROSITE" id="PS51044">
    <property type="entry name" value="ZF_SP_RING"/>
    <property type="match status" value="1"/>
</dbReference>
<dbReference type="GO" id="GO:0061665">
    <property type="term" value="F:SUMO ligase activity"/>
    <property type="evidence" value="ECO:0007669"/>
    <property type="project" value="TreeGrafter"/>
</dbReference>
<keyword evidence="8" id="KW-0862">Zinc</keyword>
<evidence type="ECO:0000313" key="13">
    <source>
        <dbReference type="Proteomes" id="UP001217754"/>
    </source>
</evidence>
<dbReference type="GO" id="GO:0030915">
    <property type="term" value="C:Smc5-Smc6 complex"/>
    <property type="evidence" value="ECO:0007669"/>
    <property type="project" value="InterPro"/>
</dbReference>
<evidence type="ECO:0000256" key="3">
    <source>
        <dbReference type="ARBA" id="ARBA00008212"/>
    </source>
</evidence>
<reference evidence="12" key="1">
    <citation type="submission" date="2023-03" db="EMBL/GenBank/DDBJ databases">
        <title>Mating type loci evolution in Malassezia.</title>
        <authorList>
            <person name="Coelho M.A."/>
        </authorList>
    </citation>
    <scope>NUCLEOTIDE SEQUENCE</scope>
    <source>
        <strain evidence="12">CBS 9431</strain>
    </source>
</reference>
<dbReference type="GO" id="GO:0016567">
    <property type="term" value="P:protein ubiquitination"/>
    <property type="evidence" value="ECO:0007669"/>
    <property type="project" value="InterPro"/>
</dbReference>
<dbReference type="AlphaFoldDB" id="A0AAF0J8L0"/>
<comment type="similarity">
    <text evidence="3">Belongs to the NSE2 family.</text>
</comment>
<dbReference type="EMBL" id="CP119958">
    <property type="protein sequence ID" value="WFD37752.1"/>
    <property type="molecule type" value="Genomic_DNA"/>
</dbReference>
<keyword evidence="7" id="KW-0833">Ubl conjugation pathway</keyword>
<evidence type="ECO:0000256" key="8">
    <source>
        <dbReference type="ARBA" id="ARBA00022833"/>
    </source>
</evidence>
<dbReference type="Proteomes" id="UP001217754">
    <property type="component" value="Chromosome 1"/>
</dbReference>
<keyword evidence="6 10" id="KW-0863">Zinc-finger</keyword>
<organism evidence="12 13">
    <name type="scientific">Malassezia japonica</name>
    <dbReference type="NCBI Taxonomy" id="223818"/>
    <lineage>
        <taxon>Eukaryota</taxon>
        <taxon>Fungi</taxon>
        <taxon>Dikarya</taxon>
        <taxon>Basidiomycota</taxon>
        <taxon>Ustilaginomycotina</taxon>
        <taxon>Malasseziomycetes</taxon>
        <taxon>Malasseziales</taxon>
        <taxon>Malasseziaceae</taxon>
        <taxon>Malassezia</taxon>
    </lineage>
</organism>
<dbReference type="Pfam" id="PF11789">
    <property type="entry name" value="zf-Nse"/>
    <property type="match status" value="1"/>
</dbReference>
<dbReference type="GO" id="GO:0016925">
    <property type="term" value="P:protein sumoylation"/>
    <property type="evidence" value="ECO:0007669"/>
    <property type="project" value="TreeGrafter"/>
</dbReference>
<protein>
    <recommendedName>
        <fullName evidence="11">SP-RING-type domain-containing protein</fullName>
    </recommendedName>
</protein>
<name>A0AAF0J8L0_9BASI</name>
<gene>
    <name evidence="12" type="ORF">MJAP1_000699</name>
</gene>
<sequence length="257" mass="28851">MIDAGLAPRVRQLSAEYDSARAYIDSALALFPDVGAELEEFAAEASHVARLDQGTRELIDLLREAEFRQEHLEMLQNEISQGKDMDDPAQTYHSALETYKATYQSKTTRQRYAQHPAYVEFRSRVWEVSGDGAMPPLIDMIPAEDGDDTQAQDDDEEIVVGGTHQQFKCPLTASLLEDPVKSTVCAHFYSRAAITEYIQQSGRNAACPAASCRAQLSLRTLEDAPTLKRRVERYARQVARREEERRGRQWGGAAVLD</sequence>
<evidence type="ECO:0000256" key="10">
    <source>
        <dbReference type="PROSITE-ProRule" id="PRU00452"/>
    </source>
</evidence>
<dbReference type="GO" id="GO:0005634">
    <property type="term" value="C:nucleus"/>
    <property type="evidence" value="ECO:0007669"/>
    <property type="project" value="UniProtKB-SubCell"/>
</dbReference>
<dbReference type="CDD" id="cd16651">
    <property type="entry name" value="SPL-RING_NSE2"/>
    <property type="match status" value="1"/>
</dbReference>
<dbReference type="GO" id="GO:0008270">
    <property type="term" value="F:zinc ion binding"/>
    <property type="evidence" value="ECO:0007669"/>
    <property type="project" value="UniProtKB-KW"/>
</dbReference>
<dbReference type="Gene3D" id="3.30.40.10">
    <property type="entry name" value="Zinc/RING finger domain, C3HC4 (zinc finger)"/>
    <property type="match status" value="1"/>
</dbReference>
<comment type="subcellular location">
    <subcellularLocation>
        <location evidence="1">Nucleus</location>
    </subcellularLocation>
</comment>
<accession>A0AAF0J8L0</accession>
<dbReference type="RefSeq" id="XP_060120649.1">
    <property type="nucleotide sequence ID" value="XM_060264666.1"/>
</dbReference>
<evidence type="ECO:0000256" key="4">
    <source>
        <dbReference type="ARBA" id="ARBA00022679"/>
    </source>
</evidence>
<dbReference type="InterPro" id="IPR013083">
    <property type="entry name" value="Znf_RING/FYVE/PHD"/>
</dbReference>
<dbReference type="InterPro" id="IPR003613">
    <property type="entry name" value="Ubox_domain"/>
</dbReference>
<dbReference type="InterPro" id="IPR026846">
    <property type="entry name" value="Nse2(Mms21)"/>
</dbReference>
<keyword evidence="13" id="KW-1185">Reference proteome</keyword>
<evidence type="ECO:0000256" key="5">
    <source>
        <dbReference type="ARBA" id="ARBA00022723"/>
    </source>
</evidence>
<comment type="pathway">
    <text evidence="2">Protein modification; protein sumoylation.</text>
</comment>
<dbReference type="SMART" id="SM00504">
    <property type="entry name" value="Ubox"/>
    <property type="match status" value="1"/>
</dbReference>
<dbReference type="PANTHER" id="PTHR21330:SF1">
    <property type="entry name" value="E3 SUMO-PROTEIN LIGASE NSE2"/>
    <property type="match status" value="1"/>
</dbReference>
<evidence type="ECO:0000313" key="12">
    <source>
        <dbReference type="EMBL" id="WFD37752.1"/>
    </source>
</evidence>
<evidence type="ECO:0000259" key="11">
    <source>
        <dbReference type="PROSITE" id="PS51044"/>
    </source>
</evidence>
<dbReference type="SUPFAM" id="SSF57850">
    <property type="entry name" value="RING/U-box"/>
    <property type="match status" value="1"/>
</dbReference>
<dbReference type="GO" id="GO:0004842">
    <property type="term" value="F:ubiquitin-protein transferase activity"/>
    <property type="evidence" value="ECO:0007669"/>
    <property type="project" value="InterPro"/>
</dbReference>
<proteinExistence type="inferred from homology"/>
<dbReference type="InterPro" id="IPR004181">
    <property type="entry name" value="Znf_MIZ"/>
</dbReference>
<evidence type="ECO:0000256" key="1">
    <source>
        <dbReference type="ARBA" id="ARBA00004123"/>
    </source>
</evidence>
<evidence type="ECO:0000256" key="6">
    <source>
        <dbReference type="ARBA" id="ARBA00022771"/>
    </source>
</evidence>
<dbReference type="GeneID" id="85224348"/>
<keyword evidence="4" id="KW-0808">Transferase</keyword>
<evidence type="ECO:0000256" key="9">
    <source>
        <dbReference type="ARBA" id="ARBA00023242"/>
    </source>
</evidence>
<evidence type="ECO:0000256" key="7">
    <source>
        <dbReference type="ARBA" id="ARBA00022786"/>
    </source>
</evidence>
<evidence type="ECO:0000256" key="2">
    <source>
        <dbReference type="ARBA" id="ARBA00004718"/>
    </source>
</evidence>
<feature type="domain" description="SP-RING-type" evidence="11">
    <location>
        <begin position="154"/>
        <end position="236"/>
    </location>
</feature>